<name>A0AAN9K8S7_CANGL</name>
<protein>
    <recommendedName>
        <fullName evidence="4">DUF241 domain protein</fullName>
    </recommendedName>
</protein>
<dbReference type="EMBL" id="JAYMYQ010000009">
    <property type="protein sequence ID" value="KAK7312329.1"/>
    <property type="molecule type" value="Genomic_DNA"/>
</dbReference>
<evidence type="ECO:0000256" key="1">
    <source>
        <dbReference type="SAM" id="Coils"/>
    </source>
</evidence>
<feature type="coiled-coil region" evidence="1">
    <location>
        <begin position="143"/>
        <end position="170"/>
    </location>
</feature>
<gene>
    <name evidence="2" type="ORF">VNO77_36109</name>
</gene>
<accession>A0AAN9K8S7</accession>
<sequence length="293" mass="33056">MAVIEKNTKSSLHLRSNSFPSAAHPLVSQFEQHLQRLKGSEATSSLSSSSVTHKINDMLDLHDYTDKLLQLPIEQAALAQECNDKWGHDLIEGSLRLLDICSVAKDCLLQSKESMHELQSVIRRKRGNETGFAVEGVKYLALRKKMKKQIRKALQNLKATKNELIASSNKDSNASPMLSFLKEADVITLSSLEHLLLFISDPKGLSKQSRWSAISKLMHPKREVCDSQENTNEFENVDAALQSLIGHKTSSIENFRSHMENLEMCIQDLEIGVEHLSRKLIRNRVSLLNIFNN</sequence>
<dbReference type="PANTHER" id="PTHR33070:SF129">
    <property type="entry name" value="DUF241 DOMAIN PROTEIN"/>
    <property type="match status" value="1"/>
</dbReference>
<evidence type="ECO:0000313" key="3">
    <source>
        <dbReference type="Proteomes" id="UP001367508"/>
    </source>
</evidence>
<dbReference type="PANTHER" id="PTHR33070">
    <property type="entry name" value="OS06G0725500 PROTEIN"/>
    <property type="match status" value="1"/>
</dbReference>
<dbReference type="InterPro" id="IPR004320">
    <property type="entry name" value="BPS1_pln"/>
</dbReference>
<evidence type="ECO:0000313" key="2">
    <source>
        <dbReference type="EMBL" id="KAK7312329.1"/>
    </source>
</evidence>
<evidence type="ECO:0008006" key="4">
    <source>
        <dbReference type="Google" id="ProtNLM"/>
    </source>
</evidence>
<dbReference type="GO" id="GO:0048367">
    <property type="term" value="P:shoot system development"/>
    <property type="evidence" value="ECO:0007669"/>
    <property type="project" value="InterPro"/>
</dbReference>
<keyword evidence="3" id="KW-1185">Reference proteome</keyword>
<dbReference type="GO" id="GO:0048364">
    <property type="term" value="P:root development"/>
    <property type="evidence" value="ECO:0007669"/>
    <property type="project" value="InterPro"/>
</dbReference>
<organism evidence="2 3">
    <name type="scientific">Canavalia gladiata</name>
    <name type="common">Sword bean</name>
    <name type="synonym">Dolichos gladiatus</name>
    <dbReference type="NCBI Taxonomy" id="3824"/>
    <lineage>
        <taxon>Eukaryota</taxon>
        <taxon>Viridiplantae</taxon>
        <taxon>Streptophyta</taxon>
        <taxon>Embryophyta</taxon>
        <taxon>Tracheophyta</taxon>
        <taxon>Spermatophyta</taxon>
        <taxon>Magnoliopsida</taxon>
        <taxon>eudicotyledons</taxon>
        <taxon>Gunneridae</taxon>
        <taxon>Pentapetalae</taxon>
        <taxon>rosids</taxon>
        <taxon>fabids</taxon>
        <taxon>Fabales</taxon>
        <taxon>Fabaceae</taxon>
        <taxon>Papilionoideae</taxon>
        <taxon>50 kb inversion clade</taxon>
        <taxon>NPAAA clade</taxon>
        <taxon>indigoferoid/millettioid clade</taxon>
        <taxon>Phaseoleae</taxon>
        <taxon>Canavalia</taxon>
    </lineage>
</organism>
<dbReference type="Proteomes" id="UP001367508">
    <property type="component" value="Unassembled WGS sequence"/>
</dbReference>
<dbReference type="Pfam" id="PF03087">
    <property type="entry name" value="BPS1"/>
    <property type="match status" value="1"/>
</dbReference>
<reference evidence="2 3" key="1">
    <citation type="submission" date="2024-01" db="EMBL/GenBank/DDBJ databases">
        <title>The genomes of 5 underutilized Papilionoideae crops provide insights into root nodulation and disease resistanc.</title>
        <authorList>
            <person name="Jiang F."/>
        </authorList>
    </citation>
    <scope>NUCLEOTIDE SEQUENCE [LARGE SCALE GENOMIC DNA]</scope>
    <source>
        <strain evidence="2">LVBAO_FW01</strain>
        <tissue evidence="2">Leaves</tissue>
    </source>
</reference>
<proteinExistence type="predicted"/>
<dbReference type="AlphaFoldDB" id="A0AAN9K8S7"/>
<comment type="caution">
    <text evidence="2">The sequence shown here is derived from an EMBL/GenBank/DDBJ whole genome shotgun (WGS) entry which is preliminary data.</text>
</comment>
<keyword evidence="1" id="KW-0175">Coiled coil</keyword>